<reference evidence="2 3" key="1">
    <citation type="journal article" date="2019" name="Sci. Rep.">
        <title>Orb-weaving spider Araneus ventricosus genome elucidates the spidroin gene catalogue.</title>
        <authorList>
            <person name="Kono N."/>
            <person name="Nakamura H."/>
            <person name="Ohtoshi R."/>
            <person name="Moran D.A.P."/>
            <person name="Shinohara A."/>
            <person name="Yoshida Y."/>
            <person name="Fujiwara M."/>
            <person name="Mori M."/>
            <person name="Tomita M."/>
            <person name="Arakawa K."/>
        </authorList>
    </citation>
    <scope>NUCLEOTIDE SEQUENCE [LARGE SCALE GENOMIC DNA]</scope>
</reference>
<organism evidence="2 3">
    <name type="scientific">Araneus ventricosus</name>
    <name type="common">Orbweaver spider</name>
    <name type="synonym">Epeira ventricosa</name>
    <dbReference type="NCBI Taxonomy" id="182803"/>
    <lineage>
        <taxon>Eukaryota</taxon>
        <taxon>Metazoa</taxon>
        <taxon>Ecdysozoa</taxon>
        <taxon>Arthropoda</taxon>
        <taxon>Chelicerata</taxon>
        <taxon>Arachnida</taxon>
        <taxon>Araneae</taxon>
        <taxon>Araneomorphae</taxon>
        <taxon>Entelegynae</taxon>
        <taxon>Araneoidea</taxon>
        <taxon>Araneidae</taxon>
        <taxon>Araneus</taxon>
    </lineage>
</organism>
<dbReference type="EMBL" id="BGPR01002905">
    <property type="protein sequence ID" value="GBM80801.1"/>
    <property type="molecule type" value="Genomic_DNA"/>
</dbReference>
<accession>A0A4Y2ISH6</accession>
<dbReference type="Proteomes" id="UP000499080">
    <property type="component" value="Unassembled WGS sequence"/>
</dbReference>
<feature type="compositionally biased region" description="Basic and acidic residues" evidence="1">
    <location>
        <begin position="64"/>
        <end position="73"/>
    </location>
</feature>
<evidence type="ECO:0000313" key="2">
    <source>
        <dbReference type="EMBL" id="GBM80801.1"/>
    </source>
</evidence>
<feature type="region of interest" description="Disordered" evidence="1">
    <location>
        <begin position="47"/>
        <end position="73"/>
    </location>
</feature>
<proteinExistence type="predicted"/>
<dbReference type="AlphaFoldDB" id="A0A4Y2ISH6"/>
<sequence length="92" mass="10377">MNCKVDTVMSLLFPTRARPATPTEVPEGTTQEERKWVIKLPTLRKPTGAHRSAVSLTDNPRVSRQRDGIKSDHIQSTPWRKAHDCGWVICPS</sequence>
<evidence type="ECO:0000313" key="3">
    <source>
        <dbReference type="Proteomes" id="UP000499080"/>
    </source>
</evidence>
<keyword evidence="3" id="KW-1185">Reference proteome</keyword>
<comment type="caution">
    <text evidence="2">The sequence shown here is derived from an EMBL/GenBank/DDBJ whole genome shotgun (WGS) entry which is preliminary data.</text>
</comment>
<name>A0A4Y2ISH6_ARAVE</name>
<gene>
    <name evidence="2" type="ORF">AVEN_144530_1</name>
</gene>
<protein>
    <submittedName>
        <fullName evidence="2">Uncharacterized protein</fullName>
    </submittedName>
</protein>
<evidence type="ECO:0000256" key="1">
    <source>
        <dbReference type="SAM" id="MobiDB-lite"/>
    </source>
</evidence>